<comment type="caution">
    <text evidence="1">The sequence shown here is derived from an EMBL/GenBank/DDBJ whole genome shotgun (WGS) entry which is preliminary data.</text>
</comment>
<dbReference type="AlphaFoldDB" id="A0A6M2BWG2"/>
<dbReference type="CDD" id="cd12869">
    <property type="entry name" value="MqsR"/>
    <property type="match status" value="1"/>
</dbReference>
<protein>
    <submittedName>
        <fullName evidence="1">Type II toxin-antitoxin system MqsR family toxin</fullName>
    </submittedName>
</protein>
<evidence type="ECO:0000313" key="1">
    <source>
        <dbReference type="EMBL" id="NGY06982.1"/>
    </source>
</evidence>
<dbReference type="GO" id="GO:0017148">
    <property type="term" value="P:negative regulation of translation"/>
    <property type="evidence" value="ECO:0007669"/>
    <property type="project" value="InterPro"/>
</dbReference>
<gene>
    <name evidence="1" type="ORF">G7Y85_19585</name>
</gene>
<keyword evidence="2" id="KW-1185">Reference proteome</keyword>
<sequence>MEKRRPHYRLELIRTAVAQHRELAFTASARTGVMEMGLSLEQALLVIADLESRAFYKSMTTLVDHKLWQDVYHAPTPAGMAYVKFTLRDGSVVISFKRL</sequence>
<dbReference type="Gene3D" id="3.30.2310.40">
    <property type="match status" value="1"/>
</dbReference>
<dbReference type="GO" id="GO:0009372">
    <property type="term" value="P:quorum sensing"/>
    <property type="evidence" value="ECO:0007669"/>
    <property type="project" value="InterPro"/>
</dbReference>
<dbReference type="Proteomes" id="UP000472676">
    <property type="component" value="Unassembled WGS sequence"/>
</dbReference>
<dbReference type="InterPro" id="IPR031451">
    <property type="entry name" value="MqsR_toxin"/>
</dbReference>
<dbReference type="RefSeq" id="WP_166261568.1">
    <property type="nucleotide sequence ID" value="NZ_JAAMOW010000012.1"/>
</dbReference>
<reference evidence="1 2" key="1">
    <citation type="journal article" date="2014" name="Int. J. Syst. Evol. Microbiol.">
        <title>Solimonas terrae sp. nov., isolated from soil.</title>
        <authorList>
            <person name="Kim S.J."/>
            <person name="Moon J.Y."/>
            <person name="Weon H.Y."/>
            <person name="Ahn J.H."/>
            <person name="Chen W.M."/>
            <person name="Kwon S.W."/>
        </authorList>
    </citation>
    <scope>NUCLEOTIDE SEQUENCE [LARGE SCALE GENOMIC DNA]</scope>
    <source>
        <strain evidence="1 2">KIS83-12</strain>
    </source>
</reference>
<evidence type="ECO:0000313" key="2">
    <source>
        <dbReference type="Proteomes" id="UP000472676"/>
    </source>
</evidence>
<name>A0A6M2BWG2_9GAMM</name>
<dbReference type="GO" id="GO:0044010">
    <property type="term" value="P:single-species biofilm formation"/>
    <property type="evidence" value="ECO:0007669"/>
    <property type="project" value="InterPro"/>
</dbReference>
<accession>A0A6M2BWG2</accession>
<dbReference type="InterPro" id="IPR038493">
    <property type="entry name" value="MqsR_sf"/>
</dbReference>
<organism evidence="1 2">
    <name type="scientific">Solimonas terrae</name>
    <dbReference type="NCBI Taxonomy" id="1396819"/>
    <lineage>
        <taxon>Bacteria</taxon>
        <taxon>Pseudomonadati</taxon>
        <taxon>Pseudomonadota</taxon>
        <taxon>Gammaproteobacteria</taxon>
        <taxon>Nevskiales</taxon>
        <taxon>Nevskiaceae</taxon>
        <taxon>Solimonas</taxon>
    </lineage>
</organism>
<dbReference type="Pfam" id="PF15723">
    <property type="entry name" value="MqsR_toxin"/>
    <property type="match status" value="1"/>
</dbReference>
<proteinExistence type="predicted"/>
<dbReference type="EMBL" id="JAAMOW010000012">
    <property type="protein sequence ID" value="NGY06982.1"/>
    <property type="molecule type" value="Genomic_DNA"/>
</dbReference>